<keyword evidence="2" id="KW-1185">Reference proteome</keyword>
<accession>A0ACC6QPP9</accession>
<gene>
    <name evidence="1" type="ORF">WKI58_28120</name>
</gene>
<evidence type="ECO:0000313" key="2">
    <source>
        <dbReference type="Proteomes" id="UP001375539"/>
    </source>
</evidence>
<reference evidence="1" key="1">
    <citation type="submission" date="2024-03" db="EMBL/GenBank/DDBJ databases">
        <title>Novel Streptomyces species of biotechnological and ecological value are a feature of Machair soil.</title>
        <authorList>
            <person name="Prole J.R."/>
            <person name="Goodfellow M."/>
            <person name="Allenby N."/>
            <person name="Ward A.C."/>
        </authorList>
    </citation>
    <scope>NUCLEOTIDE SEQUENCE</scope>
    <source>
        <strain evidence="1">MS1.AVA.4</strain>
    </source>
</reference>
<sequence>MTARHEAGSAKAVVITGVGTAIPGLTEAADLLRPDAPVGGFDPATGLKGRTMRHKDRASRLALRAVGPALRQAGLLSDDGETYTGPGDTTAVVISSNLGNLDSVCDFVDTITEHTVTGLSPLGLPHTSSNVIAGWIAIRYGMRGPNLTVCNGATSGADALYWARNLLAARRAETVVVIGVEPHTEPAARLLEDGSGRGVLDGAAALVLESAERAAERGARPLATLSRSVRAADSATALAQALHEGAPAPGLWLGAAEDAGAACAVDLTTRLGHCSGALGVVQAAAGVAHLAAGGPGPVLAISGGGETDDAAAALVLTGAGEAA</sequence>
<protein>
    <submittedName>
        <fullName evidence="1">Beta-ketoacyl synthase N-terminal-like domain-containing protein</fullName>
    </submittedName>
</protein>
<organism evidence="1 2">
    <name type="scientific">Streptomyces pratisoli</name>
    <dbReference type="NCBI Taxonomy" id="3139917"/>
    <lineage>
        <taxon>Bacteria</taxon>
        <taxon>Bacillati</taxon>
        <taxon>Actinomycetota</taxon>
        <taxon>Actinomycetes</taxon>
        <taxon>Kitasatosporales</taxon>
        <taxon>Streptomycetaceae</taxon>
        <taxon>Streptomyces</taxon>
    </lineage>
</organism>
<dbReference type="EMBL" id="JBBKAI010000002">
    <property type="protein sequence ID" value="MEJ8660339.1"/>
    <property type="molecule type" value="Genomic_DNA"/>
</dbReference>
<dbReference type="Proteomes" id="UP001375539">
    <property type="component" value="Unassembled WGS sequence"/>
</dbReference>
<comment type="caution">
    <text evidence="1">The sequence shown here is derived from an EMBL/GenBank/DDBJ whole genome shotgun (WGS) entry which is preliminary data.</text>
</comment>
<name>A0ACC6QPP9_9ACTN</name>
<evidence type="ECO:0000313" key="1">
    <source>
        <dbReference type="EMBL" id="MEJ8660339.1"/>
    </source>
</evidence>
<proteinExistence type="predicted"/>